<reference evidence="3" key="1">
    <citation type="submission" date="2016-11" db="UniProtKB">
        <authorList>
            <consortium name="WormBaseParasite"/>
        </authorList>
    </citation>
    <scope>IDENTIFICATION</scope>
</reference>
<feature type="transmembrane region" description="Helical" evidence="1">
    <location>
        <begin position="115"/>
        <end position="139"/>
    </location>
</feature>
<feature type="transmembrane region" description="Helical" evidence="1">
    <location>
        <begin position="243"/>
        <end position="263"/>
    </location>
</feature>
<name>A0A1I7TYV7_9PELO</name>
<dbReference type="SUPFAM" id="SSF81321">
    <property type="entry name" value="Family A G protein-coupled receptor-like"/>
    <property type="match status" value="1"/>
</dbReference>
<sequence length="302" mass="34855">MMEYGIVYFFIASPLFPLFFVIMKTIYLKDRETANITYKLMNLVNFCQLGQAISHFISGPMLIFPQLHLKLNFIIRSIGCAMNSLWIADFPVMTLLALCRILIFSNVIGSKRFPFFIKLILCVIIIWTFFLILVGSITQNFLLVGPGWDYDFTVSNAEIFATFEIIISFTCLVLSYFAYIFMAYLIYAKKNLISSVHSRRNEIAILLQSTFVTLYITGMIFVWHQALFSIVSFIDMENQRNQAILNCCLILHCYVNPILTLICNKSIREDCLKLLGFKKRRNVRGDLVSKLSSIHPTETNQN</sequence>
<keyword evidence="1" id="KW-0472">Membrane</keyword>
<dbReference type="PANTHER" id="PTHR23021:SF88">
    <property type="entry name" value="SERPENTINE RECEPTOR, CLASS T"/>
    <property type="match status" value="1"/>
</dbReference>
<proteinExistence type="predicted"/>
<dbReference type="Gene3D" id="1.20.1070.10">
    <property type="entry name" value="Rhodopsin 7-helix transmembrane proteins"/>
    <property type="match status" value="1"/>
</dbReference>
<dbReference type="PANTHER" id="PTHR23021">
    <property type="entry name" value="SERPENTINE RECEPTOR, CLASS T"/>
    <property type="match status" value="1"/>
</dbReference>
<accession>A0A1I7TYV7</accession>
<dbReference type="InterPro" id="IPR019425">
    <property type="entry name" value="7TM_GPCR_serpentine_rcpt_Srt"/>
</dbReference>
<keyword evidence="1" id="KW-1133">Transmembrane helix</keyword>
<keyword evidence="2" id="KW-1185">Reference proteome</keyword>
<evidence type="ECO:0000313" key="3">
    <source>
        <dbReference type="WBParaSite" id="Csp11.Scaffold629.g13166.t1"/>
    </source>
</evidence>
<dbReference type="Proteomes" id="UP000095282">
    <property type="component" value="Unplaced"/>
</dbReference>
<dbReference type="STRING" id="1561998.A0A1I7TYV7"/>
<protein>
    <submittedName>
        <fullName evidence="3">G_PROTEIN_RECEP_F1_2 domain-containing protein</fullName>
    </submittedName>
</protein>
<organism evidence="2 3">
    <name type="scientific">Caenorhabditis tropicalis</name>
    <dbReference type="NCBI Taxonomy" id="1561998"/>
    <lineage>
        <taxon>Eukaryota</taxon>
        <taxon>Metazoa</taxon>
        <taxon>Ecdysozoa</taxon>
        <taxon>Nematoda</taxon>
        <taxon>Chromadorea</taxon>
        <taxon>Rhabditida</taxon>
        <taxon>Rhabditina</taxon>
        <taxon>Rhabditomorpha</taxon>
        <taxon>Rhabditoidea</taxon>
        <taxon>Rhabditidae</taxon>
        <taxon>Peloderinae</taxon>
        <taxon>Caenorhabditis</taxon>
    </lineage>
</organism>
<keyword evidence="1" id="KW-0812">Transmembrane</keyword>
<evidence type="ECO:0000256" key="1">
    <source>
        <dbReference type="SAM" id="Phobius"/>
    </source>
</evidence>
<feature type="transmembrane region" description="Helical" evidence="1">
    <location>
        <begin position="40"/>
        <end position="64"/>
    </location>
</feature>
<feature type="transmembrane region" description="Helical" evidence="1">
    <location>
        <begin position="6"/>
        <end position="28"/>
    </location>
</feature>
<feature type="transmembrane region" description="Helical" evidence="1">
    <location>
        <begin position="159"/>
        <end position="182"/>
    </location>
</feature>
<dbReference type="AlphaFoldDB" id="A0A1I7TYV7"/>
<feature type="transmembrane region" description="Helical" evidence="1">
    <location>
        <begin position="203"/>
        <end position="223"/>
    </location>
</feature>
<dbReference type="WBParaSite" id="Csp11.Scaffold629.g13166.t1">
    <property type="protein sequence ID" value="Csp11.Scaffold629.g13166.t1"/>
    <property type="gene ID" value="Csp11.Scaffold629.g13166"/>
</dbReference>
<feature type="transmembrane region" description="Helical" evidence="1">
    <location>
        <begin position="84"/>
        <end position="103"/>
    </location>
</feature>
<evidence type="ECO:0000313" key="2">
    <source>
        <dbReference type="Proteomes" id="UP000095282"/>
    </source>
</evidence>